<organism evidence="2 3">
    <name type="scientific">Trichonephila inaurata madagascariensis</name>
    <dbReference type="NCBI Taxonomy" id="2747483"/>
    <lineage>
        <taxon>Eukaryota</taxon>
        <taxon>Metazoa</taxon>
        <taxon>Ecdysozoa</taxon>
        <taxon>Arthropoda</taxon>
        <taxon>Chelicerata</taxon>
        <taxon>Arachnida</taxon>
        <taxon>Araneae</taxon>
        <taxon>Araneomorphae</taxon>
        <taxon>Entelegynae</taxon>
        <taxon>Araneoidea</taxon>
        <taxon>Nephilidae</taxon>
        <taxon>Trichonephila</taxon>
        <taxon>Trichonephila inaurata</taxon>
    </lineage>
</organism>
<feature type="compositionally biased region" description="Low complexity" evidence="1">
    <location>
        <begin position="32"/>
        <end position="46"/>
    </location>
</feature>
<dbReference type="EMBL" id="BMAV01021881">
    <property type="protein sequence ID" value="GFY76381.1"/>
    <property type="molecule type" value="Genomic_DNA"/>
</dbReference>
<comment type="caution">
    <text evidence="2">The sequence shown here is derived from an EMBL/GenBank/DDBJ whole genome shotgun (WGS) entry which is preliminary data.</text>
</comment>
<evidence type="ECO:0000313" key="2">
    <source>
        <dbReference type="EMBL" id="GFY76381.1"/>
    </source>
</evidence>
<feature type="compositionally biased region" description="Polar residues" evidence="1">
    <location>
        <begin position="7"/>
        <end position="31"/>
    </location>
</feature>
<sequence>MVKGVVSKSTMMSDSDSGMNLNSEISGYSFQTRSSRSRTPNSTISTTKCQTLKDVMRKIQIAEKDIKKFESFLQKPKPGAPHRWIQDFAEKEQKNQGNFDKRASKFTSPDYPGKILLILEKILNPRKLKVILKRTKPKMQR</sequence>
<feature type="region of interest" description="Disordered" evidence="1">
    <location>
        <begin position="1"/>
        <end position="46"/>
    </location>
</feature>
<evidence type="ECO:0000256" key="1">
    <source>
        <dbReference type="SAM" id="MobiDB-lite"/>
    </source>
</evidence>
<protein>
    <submittedName>
        <fullName evidence="2">Uncharacterized protein</fullName>
    </submittedName>
</protein>
<accession>A0A8X6YSR3</accession>
<dbReference type="AlphaFoldDB" id="A0A8X6YSR3"/>
<gene>
    <name evidence="2" type="ORF">TNIN_157301</name>
</gene>
<evidence type="ECO:0000313" key="3">
    <source>
        <dbReference type="Proteomes" id="UP000886998"/>
    </source>
</evidence>
<keyword evidence="3" id="KW-1185">Reference proteome</keyword>
<proteinExistence type="predicted"/>
<dbReference type="Proteomes" id="UP000886998">
    <property type="component" value="Unassembled WGS sequence"/>
</dbReference>
<name>A0A8X6YSR3_9ARAC</name>
<reference evidence="2" key="1">
    <citation type="submission" date="2020-08" db="EMBL/GenBank/DDBJ databases">
        <title>Multicomponent nature underlies the extraordinary mechanical properties of spider dragline silk.</title>
        <authorList>
            <person name="Kono N."/>
            <person name="Nakamura H."/>
            <person name="Mori M."/>
            <person name="Yoshida Y."/>
            <person name="Ohtoshi R."/>
            <person name="Malay A.D."/>
            <person name="Moran D.A.P."/>
            <person name="Tomita M."/>
            <person name="Numata K."/>
            <person name="Arakawa K."/>
        </authorList>
    </citation>
    <scope>NUCLEOTIDE SEQUENCE</scope>
</reference>